<evidence type="ECO:0000256" key="1">
    <source>
        <dbReference type="SAM" id="SignalP"/>
    </source>
</evidence>
<feature type="signal peptide" evidence="1">
    <location>
        <begin position="1"/>
        <end position="25"/>
    </location>
</feature>
<name>A0ABV3S0L3_9LACO</name>
<protein>
    <recommendedName>
        <fullName evidence="4">Lactococcin 972 family bacteriocin</fullName>
    </recommendedName>
</protein>
<reference evidence="2 3" key="1">
    <citation type="submission" date="2024-07" db="EMBL/GenBank/DDBJ databases">
        <authorList>
            <person name="Yun M."/>
        </authorList>
    </citation>
    <scope>NUCLEOTIDE SEQUENCE [LARGE SCALE GENOMIC DNA]</scope>
    <source>
        <strain evidence="2 3">MS01</strain>
    </source>
</reference>
<feature type="chain" id="PRO_5046004190" description="Lactococcin 972 family bacteriocin" evidence="1">
    <location>
        <begin position="26"/>
        <end position="107"/>
    </location>
</feature>
<keyword evidence="3" id="KW-1185">Reference proteome</keyword>
<sequence length="107" mass="12003">MSVTKKLLVLAAVGTTLAATGVASASVSHPAPSPIIDTWDTGRNRENNYAWSNYYVETGNYGSESAVRNIYGYTKDHQRRNFGWANSSATKAWNDVRIDTSWNFYRY</sequence>
<organism evidence="2 3">
    <name type="scientific">Leuconostoc aquikimchii</name>
    <dbReference type="NCBI Taxonomy" id="3236804"/>
    <lineage>
        <taxon>Bacteria</taxon>
        <taxon>Bacillati</taxon>
        <taxon>Bacillota</taxon>
        <taxon>Bacilli</taxon>
        <taxon>Lactobacillales</taxon>
        <taxon>Lactobacillaceae</taxon>
        <taxon>Leuconostoc</taxon>
    </lineage>
</organism>
<accession>A0ABV3S0L3</accession>
<evidence type="ECO:0008006" key="4">
    <source>
        <dbReference type="Google" id="ProtNLM"/>
    </source>
</evidence>
<evidence type="ECO:0000313" key="3">
    <source>
        <dbReference type="Proteomes" id="UP001556617"/>
    </source>
</evidence>
<dbReference type="RefSeq" id="WP_367973374.1">
    <property type="nucleotide sequence ID" value="NZ_JBFPEQ010000001.1"/>
</dbReference>
<evidence type="ECO:0000313" key="2">
    <source>
        <dbReference type="EMBL" id="MEX0379955.1"/>
    </source>
</evidence>
<dbReference type="Proteomes" id="UP001556617">
    <property type="component" value="Unassembled WGS sequence"/>
</dbReference>
<comment type="caution">
    <text evidence="2">The sequence shown here is derived from an EMBL/GenBank/DDBJ whole genome shotgun (WGS) entry which is preliminary data.</text>
</comment>
<keyword evidence="1" id="KW-0732">Signal</keyword>
<dbReference type="EMBL" id="JBFPER010000001">
    <property type="protein sequence ID" value="MEX0379955.1"/>
    <property type="molecule type" value="Genomic_DNA"/>
</dbReference>
<gene>
    <name evidence="2" type="ORF">AB3K24_01070</name>
</gene>
<proteinExistence type="predicted"/>